<sequence length="393" mass="41571">MPLTDTRVAVVGGSVAGCAVAVALRNAGCEPTVFERSRGELLDRGAGITMPVPVRDALVAAGYLDADLPTIPITAIDWLVRAPDGDGGRRVGEQPFPALATNWAVLWRALRARVPEGAYRAGRAVAAVAPDGPAVTLDDGSVERFDAVVGADGYRSLVRALLGSPAEPSYAGYVLWRGDLPQDASRWPISDRAVAVGFPRGHAVFYRMPGPAGAGERLNWGLYAPPPPGLTAEHAMSLPRGSLGDGLVAEVRRLAAEALPPVWAEAVRATPRSLLHVQPIYDQTVPAYADGRVLLAGDAGALARPHTGSGAVKAMQDALALERACREEDSWERAAARYDAERRTFGNALVGFGRALGRQRVEAVPDLARMSPEGFAAWLNASLDGQQNPYTPR</sequence>
<keyword evidence="6" id="KW-1185">Reference proteome</keyword>
<evidence type="ECO:0000259" key="3">
    <source>
        <dbReference type="Pfam" id="PF00070"/>
    </source>
</evidence>
<dbReference type="PROSITE" id="PS51257">
    <property type="entry name" value="PROKAR_LIPOPROTEIN"/>
    <property type="match status" value="1"/>
</dbReference>
<proteinExistence type="predicted"/>
<protein>
    <submittedName>
        <fullName evidence="5">2-polyprenyl-6-methoxyphenol hydroxylase-like FAD-dependent oxidoreductase</fullName>
    </submittedName>
</protein>
<name>A0A7W3QLW4_ACTNM</name>
<dbReference type="PRINTS" id="PR00420">
    <property type="entry name" value="RNGMNOXGNASE"/>
</dbReference>
<keyword evidence="2" id="KW-0503">Monooxygenase</keyword>
<dbReference type="EMBL" id="JACJIA010000004">
    <property type="protein sequence ID" value="MBA8951940.1"/>
    <property type="molecule type" value="Genomic_DNA"/>
</dbReference>
<dbReference type="Gene3D" id="3.50.50.60">
    <property type="entry name" value="FAD/NAD(P)-binding domain"/>
    <property type="match status" value="2"/>
</dbReference>
<dbReference type="InterPro" id="IPR039648">
    <property type="entry name" value="DHPH_N"/>
</dbReference>
<evidence type="ECO:0000313" key="5">
    <source>
        <dbReference type="EMBL" id="MBA8951940.1"/>
    </source>
</evidence>
<keyword evidence="1" id="KW-0560">Oxidoreductase</keyword>
<feature type="domain" description="FAD-binding" evidence="4">
    <location>
        <begin position="280"/>
        <end position="350"/>
    </location>
</feature>
<dbReference type="Pfam" id="PF00070">
    <property type="entry name" value="Pyr_redox"/>
    <property type="match status" value="1"/>
</dbReference>
<evidence type="ECO:0000313" key="6">
    <source>
        <dbReference type="Proteomes" id="UP000572680"/>
    </source>
</evidence>
<reference evidence="5 6" key="1">
    <citation type="submission" date="2020-08" db="EMBL/GenBank/DDBJ databases">
        <title>Genomic Encyclopedia of Type Strains, Phase IV (KMG-IV): sequencing the most valuable type-strain genomes for metagenomic binning, comparative biology and taxonomic classification.</title>
        <authorList>
            <person name="Goeker M."/>
        </authorList>
    </citation>
    <scope>NUCLEOTIDE SEQUENCE [LARGE SCALE GENOMIC DNA]</scope>
    <source>
        <strain evidence="5 6">DSM 44197</strain>
    </source>
</reference>
<dbReference type="InterPro" id="IPR036188">
    <property type="entry name" value="FAD/NAD-bd_sf"/>
</dbReference>
<dbReference type="GO" id="GO:0071949">
    <property type="term" value="F:FAD binding"/>
    <property type="evidence" value="ECO:0007669"/>
    <property type="project" value="InterPro"/>
</dbReference>
<comment type="caution">
    <text evidence="5">The sequence shown here is derived from an EMBL/GenBank/DDBJ whole genome shotgun (WGS) entry which is preliminary data.</text>
</comment>
<evidence type="ECO:0000256" key="1">
    <source>
        <dbReference type="ARBA" id="ARBA00023002"/>
    </source>
</evidence>
<gene>
    <name evidence="5" type="ORF">HNR61_003580</name>
</gene>
<dbReference type="InterPro" id="IPR002938">
    <property type="entry name" value="FAD-bd"/>
</dbReference>
<dbReference type="Pfam" id="PF01494">
    <property type="entry name" value="FAD_binding_3"/>
    <property type="match status" value="1"/>
</dbReference>
<dbReference type="InterPro" id="IPR050493">
    <property type="entry name" value="FAD-dep_Monooxygenase_BioMet"/>
</dbReference>
<dbReference type="Proteomes" id="UP000572680">
    <property type="component" value="Unassembled WGS sequence"/>
</dbReference>
<dbReference type="GO" id="GO:0004497">
    <property type="term" value="F:monooxygenase activity"/>
    <property type="evidence" value="ECO:0007669"/>
    <property type="project" value="UniProtKB-KW"/>
</dbReference>
<feature type="domain" description="Pyridine nucleotide-disulphide oxidoreductase N-terminal" evidence="3">
    <location>
        <begin position="7"/>
        <end position="38"/>
    </location>
</feature>
<organism evidence="5 6">
    <name type="scientific">Actinomadura namibiensis</name>
    <dbReference type="NCBI Taxonomy" id="182080"/>
    <lineage>
        <taxon>Bacteria</taxon>
        <taxon>Bacillati</taxon>
        <taxon>Actinomycetota</taxon>
        <taxon>Actinomycetes</taxon>
        <taxon>Streptosporangiales</taxon>
        <taxon>Thermomonosporaceae</taxon>
        <taxon>Actinomadura</taxon>
    </lineage>
</organism>
<dbReference type="SUPFAM" id="SSF54373">
    <property type="entry name" value="FAD-linked reductases, C-terminal domain"/>
    <property type="match status" value="1"/>
</dbReference>
<dbReference type="AlphaFoldDB" id="A0A7W3QLW4"/>
<dbReference type="PANTHER" id="PTHR13789">
    <property type="entry name" value="MONOOXYGENASE"/>
    <property type="match status" value="1"/>
</dbReference>
<accession>A0A7W3QLW4</accession>
<dbReference type="PANTHER" id="PTHR13789:SF309">
    <property type="entry name" value="PUTATIVE (AFU_ORTHOLOGUE AFUA_6G14510)-RELATED"/>
    <property type="match status" value="1"/>
</dbReference>
<evidence type="ECO:0000256" key="2">
    <source>
        <dbReference type="ARBA" id="ARBA00023033"/>
    </source>
</evidence>
<evidence type="ECO:0000259" key="4">
    <source>
        <dbReference type="Pfam" id="PF01494"/>
    </source>
</evidence>
<dbReference type="RefSeq" id="WP_182844239.1">
    <property type="nucleotide sequence ID" value="NZ_BAAALP010000014.1"/>
</dbReference>
<dbReference type="SUPFAM" id="SSF51905">
    <property type="entry name" value="FAD/NAD(P)-binding domain"/>
    <property type="match status" value="1"/>
</dbReference>